<keyword evidence="2 6" id="KW-0813">Transport</keyword>
<evidence type="ECO:0000256" key="3">
    <source>
        <dbReference type="ARBA" id="ARBA00022597"/>
    </source>
</evidence>
<name>A0A7G9WIC9_9FIRM</name>
<gene>
    <name evidence="7" type="ORF">H6X83_01960</name>
</gene>
<evidence type="ECO:0000256" key="5">
    <source>
        <dbReference type="ARBA" id="ARBA00030303"/>
    </source>
</evidence>
<dbReference type="PANTHER" id="PTHR30061:SF50">
    <property type="entry name" value="MALTOSE_MALTODEXTRIN-BINDING PERIPLASMIC PROTEIN"/>
    <property type="match status" value="1"/>
</dbReference>
<dbReference type="InterPro" id="IPR006059">
    <property type="entry name" value="SBP"/>
</dbReference>
<dbReference type="GO" id="GO:0015768">
    <property type="term" value="P:maltose transport"/>
    <property type="evidence" value="ECO:0007669"/>
    <property type="project" value="TreeGrafter"/>
</dbReference>
<dbReference type="KEGG" id="caml:H6X83_01960"/>
<evidence type="ECO:0000313" key="7">
    <source>
        <dbReference type="EMBL" id="QNO18441.1"/>
    </source>
</evidence>
<evidence type="ECO:0000256" key="6">
    <source>
        <dbReference type="RuleBase" id="RU365005"/>
    </source>
</evidence>
<dbReference type="InterPro" id="IPR006060">
    <property type="entry name" value="Maltose/Cyclodextrin-bd"/>
</dbReference>
<organism evidence="7 8">
    <name type="scientific">Caproicibacterium amylolyticum</name>
    <dbReference type="NCBI Taxonomy" id="2766537"/>
    <lineage>
        <taxon>Bacteria</taxon>
        <taxon>Bacillati</taxon>
        <taxon>Bacillota</taxon>
        <taxon>Clostridia</taxon>
        <taxon>Eubacteriales</taxon>
        <taxon>Oscillospiraceae</taxon>
        <taxon>Caproicibacterium</taxon>
    </lineage>
</organism>
<reference evidence="7 8" key="1">
    <citation type="submission" date="2020-08" db="EMBL/GenBank/DDBJ databases">
        <authorList>
            <person name="Ren C."/>
            <person name="Gu Y."/>
            <person name="Xu Y."/>
        </authorList>
    </citation>
    <scope>NUCLEOTIDE SEQUENCE [LARGE SCALE GENOMIC DNA]</scope>
    <source>
        <strain evidence="7 8">LBM18003</strain>
    </source>
</reference>
<comment type="similarity">
    <text evidence="1 6">Belongs to the bacterial solute-binding protein 1 family.</text>
</comment>
<dbReference type="AlphaFoldDB" id="A0A7G9WIC9"/>
<keyword evidence="6" id="KW-1003">Cell membrane</keyword>
<dbReference type="Pfam" id="PF13416">
    <property type="entry name" value="SBP_bac_8"/>
    <property type="match status" value="1"/>
</dbReference>
<dbReference type="Gene3D" id="3.40.190.10">
    <property type="entry name" value="Periplasmic binding protein-like II"/>
    <property type="match status" value="2"/>
</dbReference>
<dbReference type="GO" id="GO:0015144">
    <property type="term" value="F:carbohydrate transmembrane transporter activity"/>
    <property type="evidence" value="ECO:0007669"/>
    <property type="project" value="InterPro"/>
</dbReference>
<dbReference type="Proteomes" id="UP000516046">
    <property type="component" value="Chromosome"/>
</dbReference>
<dbReference type="PRINTS" id="PR00181">
    <property type="entry name" value="MALTOSEBP"/>
</dbReference>
<dbReference type="PROSITE" id="PS01037">
    <property type="entry name" value="SBP_BACTERIAL_1"/>
    <property type="match status" value="1"/>
</dbReference>
<dbReference type="InterPro" id="IPR006061">
    <property type="entry name" value="SBP_1_CS"/>
</dbReference>
<protein>
    <recommendedName>
        <fullName evidence="5 6">Maltodextrin-binding protein</fullName>
    </recommendedName>
</protein>
<keyword evidence="3 6" id="KW-0762">Sugar transport</keyword>
<dbReference type="GO" id="GO:0055052">
    <property type="term" value="C:ATP-binding cassette (ABC) transporter complex, substrate-binding subunit-containing"/>
    <property type="evidence" value="ECO:0007669"/>
    <property type="project" value="TreeGrafter"/>
</dbReference>
<dbReference type="PANTHER" id="PTHR30061">
    <property type="entry name" value="MALTOSE-BINDING PERIPLASMIC PROTEIN"/>
    <property type="match status" value="1"/>
</dbReference>
<dbReference type="SUPFAM" id="SSF53850">
    <property type="entry name" value="Periplasmic binding protein-like II"/>
    <property type="match status" value="1"/>
</dbReference>
<keyword evidence="6" id="KW-0449">Lipoprotein</keyword>
<proteinExistence type="inferred from homology"/>
<sequence length="381" mass="41553">MCLESETKTLQEYGKKWGQETGNTVNVVHQTPDLQKFTQAAKSADGPDGVYGMANDQLASYISAGLVQEVPDGMFQEADYSPAAVQACCADGKKYALPIAVETNALFYNTKKVQKAPDNWDELIADAKKNGGIKFKATSIYYDLGFLRAYDSYIFKYSNSKYDAKDIGLGNDGAVKAYQFIKSLADDKFLTADVTSDLAKSSFQSGETAFYIGGPWDTDGFKSAKVPYAVVPMPKLNGKNFVTPVGTQVGFVSAKSQKQGAAWDFYKYLAKNAVSDLYKAGGRIPAQLAAQKEIASDDTTKAFITQITCCLQFCGIIVNALLPAATKSLFRNAASNDTLQLTVALTVELLMVCVSSKIRLFKVAEFPLKMLDWNSNWLCPD</sequence>
<keyword evidence="4" id="KW-0732">Signal</keyword>
<evidence type="ECO:0000256" key="4">
    <source>
        <dbReference type="ARBA" id="ARBA00022729"/>
    </source>
</evidence>
<evidence type="ECO:0000313" key="8">
    <source>
        <dbReference type="Proteomes" id="UP000516046"/>
    </source>
</evidence>
<keyword evidence="8" id="KW-1185">Reference proteome</keyword>
<dbReference type="GO" id="GO:0042956">
    <property type="term" value="P:maltodextrin transmembrane transport"/>
    <property type="evidence" value="ECO:0007669"/>
    <property type="project" value="TreeGrafter"/>
</dbReference>
<keyword evidence="6" id="KW-0472">Membrane</keyword>
<evidence type="ECO:0000256" key="2">
    <source>
        <dbReference type="ARBA" id="ARBA00022448"/>
    </source>
</evidence>
<dbReference type="GO" id="GO:1901982">
    <property type="term" value="F:maltose binding"/>
    <property type="evidence" value="ECO:0007669"/>
    <property type="project" value="TreeGrafter"/>
</dbReference>
<evidence type="ECO:0000256" key="1">
    <source>
        <dbReference type="ARBA" id="ARBA00008520"/>
    </source>
</evidence>
<accession>A0A7G9WIC9</accession>
<dbReference type="RefSeq" id="WP_212507504.1">
    <property type="nucleotide sequence ID" value="NZ_CP060696.1"/>
</dbReference>
<comment type="subcellular location">
    <subcellularLocation>
        <location evidence="6">Cell membrane</location>
        <topology evidence="6">Lipid-anchor</topology>
    </subcellularLocation>
</comment>
<dbReference type="EMBL" id="CP060696">
    <property type="protein sequence ID" value="QNO18441.1"/>
    <property type="molecule type" value="Genomic_DNA"/>
</dbReference>